<dbReference type="GO" id="GO:0016491">
    <property type="term" value="F:oxidoreductase activity"/>
    <property type="evidence" value="ECO:0007669"/>
    <property type="project" value="UniProtKB-KW"/>
</dbReference>
<feature type="domain" description="Putative nitroreductase TM1586" evidence="4">
    <location>
        <begin position="10"/>
        <end position="110"/>
    </location>
</feature>
<gene>
    <name evidence="5" type="ORF">RCIX1600</name>
</gene>
<dbReference type="InterPro" id="IPR000415">
    <property type="entry name" value="Nitroreductase-like"/>
</dbReference>
<keyword evidence="3" id="KW-0560">Oxidoreductase</keyword>
<dbReference type="Gene3D" id="3.40.109.30">
    <property type="entry name" value="putative nitroreductase (tm1586), domain 2"/>
    <property type="match status" value="1"/>
</dbReference>
<dbReference type="PANTHER" id="PTHR23026">
    <property type="entry name" value="NADPH NITROREDUCTASE"/>
    <property type="match status" value="1"/>
</dbReference>
<keyword evidence="2" id="KW-0288">FMN</keyword>
<sequence length="280" mass="31069">MPDTIDWEAAINTRRSVRSYEPRPVEAKTMSDLREFAQSGMQIPFEHSVKVRFFKAPPGSRLYALKMAPPDNVAFMAKTDVKSISAAGFVGEMVILYATALGLATCWYGHYSMAELERLLPHLGEAAAQPQPKWGYGSGVVPGERAICISPVGYWEKGGIRLADRLTGAFISYKRKPVGELLEGGVKEEDLPREIAYAIDLARKAPSAANSQHWRFTVSPDFKTVTIAMPAGYRHLKWEHPDVDIGICACHFWLGLGLQNVGCRVSPGEEEGRAVWRFEL</sequence>
<dbReference type="SUPFAM" id="SSF55469">
    <property type="entry name" value="FMN-dependent nitroreductase-like"/>
    <property type="match status" value="1"/>
</dbReference>
<evidence type="ECO:0000313" key="5">
    <source>
        <dbReference type="EMBL" id="CAJ36844.1"/>
    </source>
</evidence>
<evidence type="ECO:0000259" key="4">
    <source>
        <dbReference type="Pfam" id="PF14512"/>
    </source>
</evidence>
<dbReference type="OrthoDB" id="287850at2157"/>
<evidence type="ECO:0000256" key="2">
    <source>
        <dbReference type="ARBA" id="ARBA00022643"/>
    </source>
</evidence>
<dbReference type="Gene3D" id="3.40.109.10">
    <property type="entry name" value="NADH Oxidase"/>
    <property type="match status" value="1"/>
</dbReference>
<dbReference type="InterPro" id="IPR050627">
    <property type="entry name" value="Nitroreductase/BluB"/>
</dbReference>
<accession>Q0W449</accession>
<dbReference type="Pfam" id="PF14512">
    <property type="entry name" value="TM1586_NiRdase"/>
    <property type="match status" value="2"/>
</dbReference>
<feature type="domain" description="Putative nitroreductase TM1586" evidence="4">
    <location>
        <begin position="142"/>
        <end position="255"/>
    </location>
</feature>
<reference evidence="5 6" key="1">
    <citation type="journal article" date="2006" name="Science">
        <title>Genome of rice cluster I archaea -- the key methane producers in the rice rhizosphere.</title>
        <authorList>
            <person name="Erkel C."/>
            <person name="Kube M."/>
            <person name="Reinhardt R."/>
            <person name="Liesack W."/>
        </authorList>
    </citation>
    <scope>NUCLEOTIDE SEQUENCE [LARGE SCALE GENOMIC DNA]</scope>
    <source>
        <strain evidence="6">DSM 22066 / NBRC 105507 / MRE50</strain>
    </source>
</reference>
<keyword evidence="1" id="KW-0285">Flavoprotein</keyword>
<dbReference type="GeneID" id="5145004"/>
<protein>
    <recommendedName>
        <fullName evidence="4">Putative nitroreductase TM1586 domain-containing protein</fullName>
    </recommendedName>
</protein>
<dbReference type="InterPro" id="IPR029478">
    <property type="entry name" value="TM1586_NiRdase"/>
</dbReference>
<evidence type="ECO:0000256" key="1">
    <source>
        <dbReference type="ARBA" id="ARBA00022630"/>
    </source>
</evidence>
<dbReference type="AlphaFoldDB" id="Q0W449"/>
<dbReference type="Proteomes" id="UP000000663">
    <property type="component" value="Chromosome"/>
</dbReference>
<dbReference type="STRING" id="351160.RCIX1600"/>
<dbReference type="RefSeq" id="WP_012035718.1">
    <property type="nucleotide sequence ID" value="NC_009464.1"/>
</dbReference>
<proteinExistence type="predicted"/>
<dbReference type="eggNOG" id="arCOG00288">
    <property type="taxonomic scope" value="Archaea"/>
</dbReference>
<dbReference type="KEGG" id="rci:RCIX1600"/>
<evidence type="ECO:0000256" key="3">
    <source>
        <dbReference type="ARBA" id="ARBA00023002"/>
    </source>
</evidence>
<evidence type="ECO:0000313" key="6">
    <source>
        <dbReference type="Proteomes" id="UP000000663"/>
    </source>
</evidence>
<dbReference type="EMBL" id="AM114193">
    <property type="protein sequence ID" value="CAJ36844.1"/>
    <property type="molecule type" value="Genomic_DNA"/>
</dbReference>
<organism evidence="5 6">
    <name type="scientific">Methanocella arvoryzae (strain DSM 22066 / NBRC 105507 / MRE50)</name>
    <dbReference type="NCBI Taxonomy" id="351160"/>
    <lineage>
        <taxon>Archaea</taxon>
        <taxon>Methanobacteriati</taxon>
        <taxon>Methanobacteriota</taxon>
        <taxon>Stenosarchaea group</taxon>
        <taxon>Methanomicrobia</taxon>
        <taxon>Methanocellales</taxon>
        <taxon>Methanocellaceae</taxon>
        <taxon>Methanocella</taxon>
    </lineage>
</organism>
<name>Q0W449_METAR</name>
<dbReference type="PANTHER" id="PTHR23026:SF90">
    <property type="entry name" value="IODOTYROSINE DEIODINASE 1"/>
    <property type="match status" value="1"/>
</dbReference>
<keyword evidence="6" id="KW-1185">Reference proteome</keyword>